<reference evidence="1 2" key="1">
    <citation type="submission" date="2020-10" db="EMBL/GenBank/DDBJ databases">
        <title>Genome sequencing of Massilia sp. LPB0304.</title>
        <authorList>
            <person name="Kim J."/>
        </authorList>
    </citation>
    <scope>NUCLEOTIDE SEQUENCE [LARGE SCALE GENOMIC DNA]</scope>
    <source>
        <strain evidence="1 2">LPB0304</strain>
    </source>
</reference>
<sequence>MPYDDSLFQIILDSVAAPGSIAQRMHALVDACACRLPHPDWERIRRIDFEADAVQLNGWIRSAWREGVLHQGHQGLWFGIFNPVVENEPVTDLYVASSPVYDDDDVEWSAEIDARDGISYLGSSVLAELYRLAYGTPGRLGNDAEYPLALAYGAMAAASALAQPLPAPQLGTLRGAAAGFDDGDGLHVGVFDNLRFIRRVRAAD</sequence>
<dbReference type="EMBL" id="CP062941">
    <property type="protein sequence ID" value="QOL50744.1"/>
    <property type="molecule type" value="Genomic_DNA"/>
</dbReference>
<dbReference type="AlphaFoldDB" id="A0A7L9U6T7"/>
<organism evidence="1 2">
    <name type="scientific">Massilia litorea</name>
    <dbReference type="NCBI Taxonomy" id="2769491"/>
    <lineage>
        <taxon>Bacteria</taxon>
        <taxon>Pseudomonadati</taxon>
        <taxon>Pseudomonadota</taxon>
        <taxon>Betaproteobacteria</taxon>
        <taxon>Burkholderiales</taxon>
        <taxon>Oxalobacteraceae</taxon>
        <taxon>Telluria group</taxon>
        <taxon>Massilia</taxon>
    </lineage>
</organism>
<dbReference type="Proteomes" id="UP000593875">
    <property type="component" value="Chromosome"/>
</dbReference>
<accession>A0A7L9U6T7</accession>
<name>A0A7L9U6T7_9BURK</name>
<evidence type="ECO:0000313" key="1">
    <source>
        <dbReference type="EMBL" id="QOL50744.1"/>
    </source>
</evidence>
<dbReference type="RefSeq" id="WP_193687731.1">
    <property type="nucleotide sequence ID" value="NZ_CP062941.1"/>
</dbReference>
<evidence type="ECO:0000313" key="2">
    <source>
        <dbReference type="Proteomes" id="UP000593875"/>
    </source>
</evidence>
<protein>
    <submittedName>
        <fullName evidence="1">Uncharacterized protein</fullName>
    </submittedName>
</protein>
<dbReference type="KEGG" id="mlir:LPB04_05495"/>
<keyword evidence="2" id="KW-1185">Reference proteome</keyword>
<proteinExistence type="predicted"/>
<gene>
    <name evidence="1" type="ORF">LPB04_05495</name>
</gene>